<proteinExistence type="inferred from homology"/>
<evidence type="ECO:0000256" key="5">
    <source>
        <dbReference type="ARBA" id="ARBA00023136"/>
    </source>
</evidence>
<name>A0AAD7UME4_9STRA</name>
<dbReference type="Proteomes" id="UP001230188">
    <property type="component" value="Unassembled WGS sequence"/>
</dbReference>
<dbReference type="GO" id="GO:0016020">
    <property type="term" value="C:membrane"/>
    <property type="evidence" value="ECO:0007669"/>
    <property type="project" value="UniProtKB-SubCell"/>
</dbReference>
<keyword evidence="5" id="KW-0472">Membrane</keyword>
<keyword evidence="3" id="KW-0812">Transmembrane</keyword>
<evidence type="ECO:0000256" key="6">
    <source>
        <dbReference type="RuleBase" id="RU363053"/>
    </source>
</evidence>
<dbReference type="EMBL" id="JAQMWT010000044">
    <property type="protein sequence ID" value="KAJ8612652.1"/>
    <property type="molecule type" value="Genomic_DNA"/>
</dbReference>
<evidence type="ECO:0000256" key="3">
    <source>
        <dbReference type="ARBA" id="ARBA00022692"/>
    </source>
</evidence>
<comment type="subcellular location">
    <subcellularLocation>
        <location evidence="1">Membrane</location>
        <topology evidence="1">Multi-pass membrane protein</topology>
    </subcellularLocation>
</comment>
<organism evidence="7 8">
    <name type="scientific">Chrysophaeum taylorii</name>
    <dbReference type="NCBI Taxonomy" id="2483200"/>
    <lineage>
        <taxon>Eukaryota</taxon>
        <taxon>Sar</taxon>
        <taxon>Stramenopiles</taxon>
        <taxon>Ochrophyta</taxon>
        <taxon>Pelagophyceae</taxon>
        <taxon>Pelagomonadales</taxon>
        <taxon>Pelagomonadaceae</taxon>
        <taxon>Chrysophaeum</taxon>
    </lineage>
</organism>
<keyword evidence="4" id="KW-1133">Transmembrane helix</keyword>
<dbReference type="PANTHER" id="PTHR11266:SF21">
    <property type="entry name" value="ACT DOMAIN-CONTAINING PROTEIN"/>
    <property type="match status" value="1"/>
</dbReference>
<dbReference type="InterPro" id="IPR007248">
    <property type="entry name" value="Mpv17_PMP22"/>
</dbReference>
<accession>A0AAD7UME4</accession>
<evidence type="ECO:0000256" key="4">
    <source>
        <dbReference type="ARBA" id="ARBA00022989"/>
    </source>
</evidence>
<dbReference type="Pfam" id="PF04117">
    <property type="entry name" value="Mpv17_PMP22"/>
    <property type="match status" value="1"/>
</dbReference>
<evidence type="ECO:0000256" key="1">
    <source>
        <dbReference type="ARBA" id="ARBA00004141"/>
    </source>
</evidence>
<comment type="similarity">
    <text evidence="2 6">Belongs to the peroxisomal membrane protein PXMP2/4 family.</text>
</comment>
<dbReference type="AlphaFoldDB" id="A0AAD7UME4"/>
<evidence type="ECO:0000313" key="7">
    <source>
        <dbReference type="EMBL" id="KAJ8612652.1"/>
    </source>
</evidence>
<dbReference type="GO" id="GO:0005737">
    <property type="term" value="C:cytoplasm"/>
    <property type="evidence" value="ECO:0007669"/>
    <property type="project" value="TreeGrafter"/>
</dbReference>
<evidence type="ECO:0000313" key="8">
    <source>
        <dbReference type="Proteomes" id="UP001230188"/>
    </source>
</evidence>
<comment type="caution">
    <text evidence="7">The sequence shown here is derived from an EMBL/GenBank/DDBJ whole genome shotgun (WGS) entry which is preliminary data.</text>
</comment>
<evidence type="ECO:0008006" key="9">
    <source>
        <dbReference type="Google" id="ProtNLM"/>
    </source>
</evidence>
<protein>
    <recommendedName>
        <fullName evidence="9">Protein Mpv17</fullName>
    </recommendedName>
</protein>
<sequence>MQAAYARLATQNPYVVAGATAGGILCSADVAAQSLNDAWDPQRTLSLTVFGIVYYGGPCKFLYLAYDKYITNSVAKMVADVYVHSPLMLIPSFYAITGALKGETTAQIWIHLKTEWREAVLGTALYWTPIQLVCFRFVPQHSRIAFVSAVSFCHKVWLSYLSNRDS</sequence>
<reference evidence="7" key="1">
    <citation type="submission" date="2023-01" db="EMBL/GenBank/DDBJ databases">
        <title>Metagenome sequencing of chrysophaentin producing Chrysophaeum taylorii.</title>
        <authorList>
            <person name="Davison J."/>
            <person name="Bewley C."/>
        </authorList>
    </citation>
    <scope>NUCLEOTIDE SEQUENCE</scope>
    <source>
        <strain evidence="7">NIES-1699</strain>
    </source>
</reference>
<gene>
    <name evidence="7" type="ORF">CTAYLR_002100</name>
</gene>
<dbReference type="PANTHER" id="PTHR11266">
    <property type="entry name" value="PEROXISOMAL MEMBRANE PROTEIN 2, PXMP2 MPV17"/>
    <property type="match status" value="1"/>
</dbReference>
<evidence type="ECO:0000256" key="2">
    <source>
        <dbReference type="ARBA" id="ARBA00006824"/>
    </source>
</evidence>
<keyword evidence="8" id="KW-1185">Reference proteome</keyword>